<dbReference type="RefSeq" id="XP_005648795.1">
    <property type="nucleotide sequence ID" value="XM_005648738.1"/>
</dbReference>
<feature type="compositionally biased region" description="Basic and acidic residues" evidence="1">
    <location>
        <begin position="426"/>
        <end position="453"/>
    </location>
</feature>
<dbReference type="GeneID" id="17042249"/>
<dbReference type="KEGG" id="csl:COCSUDRAFT_41517"/>
<dbReference type="EMBL" id="AGSI01000006">
    <property type="protein sequence ID" value="EIE24251.1"/>
    <property type="molecule type" value="Genomic_DNA"/>
</dbReference>
<protein>
    <recommendedName>
        <fullName evidence="4">PRC-barrel domain-containing protein</fullName>
    </recommendedName>
</protein>
<dbReference type="PANTHER" id="PTHR36740:SF1">
    <property type="entry name" value="PRC-BARREL DOMAIN-CONTAINING PROTEIN"/>
    <property type="match status" value="1"/>
</dbReference>
<name>I0Z0T2_COCSC</name>
<feature type="region of interest" description="Disordered" evidence="1">
    <location>
        <begin position="461"/>
        <end position="480"/>
    </location>
</feature>
<dbReference type="AlphaFoldDB" id="I0Z0T2"/>
<keyword evidence="3" id="KW-1185">Reference proteome</keyword>
<feature type="region of interest" description="Disordered" evidence="1">
    <location>
        <begin position="265"/>
        <end position="351"/>
    </location>
</feature>
<evidence type="ECO:0000313" key="2">
    <source>
        <dbReference type="EMBL" id="EIE24251.1"/>
    </source>
</evidence>
<comment type="caution">
    <text evidence="2">The sequence shown here is derived from an EMBL/GenBank/DDBJ whole genome shotgun (WGS) entry which is preliminary data.</text>
</comment>
<dbReference type="eggNOG" id="ENOG502QTM7">
    <property type="taxonomic scope" value="Eukaryota"/>
</dbReference>
<dbReference type="OrthoDB" id="539916at2759"/>
<proteinExistence type="predicted"/>
<evidence type="ECO:0000256" key="1">
    <source>
        <dbReference type="SAM" id="MobiDB-lite"/>
    </source>
</evidence>
<gene>
    <name evidence="2" type="ORF">COCSUDRAFT_41517</name>
</gene>
<dbReference type="Gene3D" id="2.30.30.240">
    <property type="entry name" value="PRC-barrel domain"/>
    <property type="match status" value="1"/>
</dbReference>
<feature type="region of interest" description="Disordered" evidence="1">
    <location>
        <begin position="393"/>
        <end position="453"/>
    </location>
</feature>
<dbReference type="Proteomes" id="UP000007264">
    <property type="component" value="Unassembled WGS sequence"/>
</dbReference>
<dbReference type="STRING" id="574566.I0Z0T2"/>
<evidence type="ECO:0000313" key="3">
    <source>
        <dbReference type="Proteomes" id="UP000007264"/>
    </source>
</evidence>
<reference evidence="2 3" key="1">
    <citation type="journal article" date="2012" name="Genome Biol.">
        <title>The genome of the polar eukaryotic microalga coccomyxa subellipsoidea reveals traits of cold adaptation.</title>
        <authorList>
            <person name="Blanc G."/>
            <person name="Agarkova I."/>
            <person name="Grimwood J."/>
            <person name="Kuo A."/>
            <person name="Brueggeman A."/>
            <person name="Dunigan D."/>
            <person name="Gurnon J."/>
            <person name="Ladunga I."/>
            <person name="Lindquist E."/>
            <person name="Lucas S."/>
            <person name="Pangilinan J."/>
            <person name="Proschold T."/>
            <person name="Salamov A."/>
            <person name="Schmutz J."/>
            <person name="Weeks D."/>
            <person name="Yamada T."/>
            <person name="Claverie J.M."/>
            <person name="Grigoriev I."/>
            <person name="Van Etten J."/>
            <person name="Lomsadze A."/>
            <person name="Borodovsky M."/>
        </authorList>
    </citation>
    <scope>NUCLEOTIDE SEQUENCE [LARGE SCALE GENOMIC DNA]</scope>
    <source>
        <strain evidence="2 3">C-169</strain>
    </source>
</reference>
<accession>I0Z0T2</accession>
<dbReference type="PANTHER" id="PTHR36740">
    <property type="entry name" value="PRC DOMAIN-CONTAINING PROTEIN"/>
    <property type="match status" value="1"/>
</dbReference>
<dbReference type="SUPFAM" id="SSF50346">
    <property type="entry name" value="PRC-barrel domain"/>
    <property type="match status" value="2"/>
</dbReference>
<sequence length="480" mass="53468">MNPFCCAVQRAAVSPPREPVRQPPAVRERTLSRSQVVDKQVITRTSGLQLGVISHFLVDPRTVTVVFLDLRAKGLGGQEVGVVELSALTQIGDVVLVHDESALEDDLRSRGLVKLVGYSVQAYDGTPLGKVRDFTFSPDSGRITHLSYDTFGLPTIPEALLNVYEIDAEAVLEVRSGLVVLKRGAERAVVLVSTGLLGYALEKAKDVYDMVKGEDGEEGQLYIEGMDEAFLEWRRSHGAEWARYYGLRELPSSRAQVDMLTRSMQNALPPPRQTAELLRREPAARSSAAATRDPRTRRTPYSTTEQRRPGARPAPSPIAPPRQQAASTSASVPIVDMRPPPPFRRRDADGRFGETPAVVPAQQVKEEVSGSSVPFDEFVVREPAAARVRQMDGYGDLEQPAYTPRAEQPTASAREMYPQGYAQDPAEPRRDSRVPVPEADERSDRMTAIRRDLNDWRLQRDESGEMYQYRDANIPRMRRH</sequence>
<dbReference type="InterPro" id="IPR011033">
    <property type="entry name" value="PRC_barrel-like_sf"/>
</dbReference>
<organism evidence="2 3">
    <name type="scientific">Coccomyxa subellipsoidea (strain C-169)</name>
    <name type="common">Green microalga</name>
    <dbReference type="NCBI Taxonomy" id="574566"/>
    <lineage>
        <taxon>Eukaryota</taxon>
        <taxon>Viridiplantae</taxon>
        <taxon>Chlorophyta</taxon>
        <taxon>core chlorophytes</taxon>
        <taxon>Trebouxiophyceae</taxon>
        <taxon>Trebouxiophyceae incertae sedis</taxon>
        <taxon>Coccomyxaceae</taxon>
        <taxon>Coccomyxa</taxon>
        <taxon>Coccomyxa subellipsoidea</taxon>
    </lineage>
</organism>
<evidence type="ECO:0008006" key="4">
    <source>
        <dbReference type="Google" id="ProtNLM"/>
    </source>
</evidence>